<dbReference type="PROSITE" id="PS00149">
    <property type="entry name" value="SULFATASE_2"/>
    <property type="match status" value="1"/>
</dbReference>
<dbReference type="PROSITE" id="PS51257">
    <property type="entry name" value="PROKAR_LIPOPROTEIN"/>
    <property type="match status" value="1"/>
</dbReference>
<sequence length="503" mass="55868">MNRLFFFTLLISITSCINNKDAKKENIAVKSKVPNIVYILADDMGYGDLSSLNPKSGIQTPHMDKIVKEGIHFTDAHTNSSVCTPTRYGILTGRYAWRSRLKKGVLYGYDAPLIEDDRPTVASYLKNNGYKTACIGKWHLGLGLQADDINKPIGNREGVNTNVDFSKKIKGPNALGFDYSYIIPASLDMPPYVYIENGKTLELPSAYTKGKNQNKDGRGIIWRAGEKAPNFVFENVLDNITKKSVSFISNQKESNAPFFLYFPLTAPHTPWLPTGDANGKSKAGRYGDFVTMVDDAVGAVVEALEKAGKMDNTLIIVTSDNGSHWTPNDKQDYAHRANYIYKGQKADIYDGGHRVPYIAQWTGTIPAGLQSNQTMCTTDLFATVSGLLNKSTIDNGAEDSYNLWPAYISNVKEPIREAIVHHSLRGMFAIRKGKWKYTLNLGSGGFSNPKSIKPKDGEASGTLYDMISDPEEKNNLYNEHPEVVAELNTLLEQYKKEGRSRDL</sequence>
<dbReference type="InterPro" id="IPR017850">
    <property type="entry name" value="Alkaline_phosphatase_core_sf"/>
</dbReference>
<evidence type="ECO:0000256" key="4">
    <source>
        <dbReference type="ARBA" id="ARBA00022837"/>
    </source>
</evidence>
<dbReference type="InterPro" id="IPR000917">
    <property type="entry name" value="Sulfatase_N"/>
</dbReference>
<dbReference type="RefSeq" id="WP_303300568.1">
    <property type="nucleotide sequence ID" value="NZ_BAABDA010000042.1"/>
</dbReference>
<evidence type="ECO:0000313" key="7">
    <source>
        <dbReference type="Proteomes" id="UP001176806"/>
    </source>
</evidence>
<keyword evidence="4" id="KW-0106">Calcium</keyword>
<dbReference type="Gene3D" id="3.30.1120.10">
    <property type="match status" value="1"/>
</dbReference>
<gene>
    <name evidence="6" type="ORF">Q4Q40_04700</name>
</gene>
<dbReference type="SUPFAM" id="SSF53649">
    <property type="entry name" value="Alkaline phosphatase-like"/>
    <property type="match status" value="1"/>
</dbReference>
<comment type="caution">
    <text evidence="6">The sequence shown here is derived from an EMBL/GenBank/DDBJ whole genome shotgun (WGS) entry which is preliminary data.</text>
</comment>
<accession>A0ABT8WK34</accession>
<name>A0ABT8WK34_9FLAO</name>
<evidence type="ECO:0000259" key="5">
    <source>
        <dbReference type="Pfam" id="PF00884"/>
    </source>
</evidence>
<dbReference type="Pfam" id="PF00884">
    <property type="entry name" value="Sulfatase"/>
    <property type="match status" value="1"/>
</dbReference>
<comment type="similarity">
    <text evidence="1">Belongs to the sulfatase family.</text>
</comment>
<proteinExistence type="inferred from homology"/>
<keyword evidence="3" id="KW-0378">Hydrolase</keyword>
<dbReference type="PROSITE" id="PS00523">
    <property type="entry name" value="SULFATASE_1"/>
    <property type="match status" value="1"/>
</dbReference>
<dbReference type="Proteomes" id="UP001176806">
    <property type="component" value="Unassembled WGS sequence"/>
</dbReference>
<evidence type="ECO:0000256" key="1">
    <source>
        <dbReference type="ARBA" id="ARBA00008779"/>
    </source>
</evidence>
<dbReference type="Gene3D" id="3.40.720.10">
    <property type="entry name" value="Alkaline Phosphatase, subunit A"/>
    <property type="match status" value="1"/>
</dbReference>
<evidence type="ECO:0000256" key="2">
    <source>
        <dbReference type="ARBA" id="ARBA00022723"/>
    </source>
</evidence>
<dbReference type="InterPro" id="IPR050738">
    <property type="entry name" value="Sulfatase"/>
</dbReference>
<feature type="domain" description="Sulfatase N-terminal" evidence="5">
    <location>
        <begin position="34"/>
        <end position="389"/>
    </location>
</feature>
<keyword evidence="7" id="KW-1185">Reference proteome</keyword>
<dbReference type="CDD" id="cd16143">
    <property type="entry name" value="ARS_like"/>
    <property type="match status" value="1"/>
</dbReference>
<dbReference type="PANTHER" id="PTHR42693:SF53">
    <property type="entry name" value="ENDO-4-O-SULFATASE"/>
    <property type="match status" value="1"/>
</dbReference>
<evidence type="ECO:0000256" key="3">
    <source>
        <dbReference type="ARBA" id="ARBA00022801"/>
    </source>
</evidence>
<keyword evidence="2" id="KW-0479">Metal-binding</keyword>
<protein>
    <submittedName>
        <fullName evidence="6">Sulfatase-like hydrolase/transferase</fullName>
    </submittedName>
</protein>
<dbReference type="EMBL" id="JAUOEL010000001">
    <property type="protein sequence ID" value="MDO5973477.1"/>
    <property type="molecule type" value="Genomic_DNA"/>
</dbReference>
<dbReference type="PANTHER" id="PTHR42693">
    <property type="entry name" value="ARYLSULFATASE FAMILY MEMBER"/>
    <property type="match status" value="1"/>
</dbReference>
<reference evidence="6" key="1">
    <citation type="submission" date="2023-07" db="EMBL/GenBank/DDBJ databases">
        <title>Two novel species in the genus Flavivirga.</title>
        <authorList>
            <person name="Kwon K."/>
        </authorList>
    </citation>
    <scope>NUCLEOTIDE SEQUENCE</scope>
    <source>
        <strain evidence="6">KACC 14158</strain>
    </source>
</reference>
<organism evidence="6 7">
    <name type="scientific">Flavivirga jejuensis</name>
    <dbReference type="NCBI Taxonomy" id="870487"/>
    <lineage>
        <taxon>Bacteria</taxon>
        <taxon>Pseudomonadati</taxon>
        <taxon>Bacteroidota</taxon>
        <taxon>Flavobacteriia</taxon>
        <taxon>Flavobacteriales</taxon>
        <taxon>Flavobacteriaceae</taxon>
        <taxon>Flavivirga</taxon>
    </lineage>
</organism>
<evidence type="ECO:0000313" key="6">
    <source>
        <dbReference type="EMBL" id="MDO5973477.1"/>
    </source>
</evidence>
<dbReference type="InterPro" id="IPR024607">
    <property type="entry name" value="Sulfatase_CS"/>
</dbReference>